<sequence length="408" mass="42834">MRRSILTAATAVAATLALAACSGGEEPAAEESAAAPELEGSLTVWVDETRIDIFTELAEDYSDERGIEMEVVQKASGDIREEFVQQVPTGKGPDVVVGAHDWTGEFVTNGVVQPIELGDKAASFSDVSVAAYTYDGAVYGVPYAVENIALVRNDDLVSDTPATFDELVAQNDDTGADYPVVIQQGDEGDAYHLYPLQTSFGAPVFAQNADGSYSPELALGGDAGDAFAEYLGELGDQGVLDPAIDGEKAKQLFLDGKTPYMVTGPWYAAEFTAADMNISVLPVPSAGGEPAEPFVGVQGAFISSKTENALVANDFVTNYLGSADVQLRLAEAGGRAPASTEAAGQVDDVIMQQFSEAAGTSPMPSIPEMGSVWQYWGVTEVELIQGKAKDPATSWNTMVENIQGAIDG</sequence>
<protein>
    <submittedName>
        <fullName evidence="6">Carbohydrate ABC transporter substrate-binding protein (CUT1 family)</fullName>
    </submittedName>
</protein>
<keyword evidence="3" id="KW-0762">Sugar transport</keyword>
<dbReference type="PRINTS" id="PR00181">
    <property type="entry name" value="MALTOSEBP"/>
</dbReference>
<gene>
    <name evidence="6" type="ORF">EDD34_1264</name>
</gene>
<dbReference type="InterPro" id="IPR006059">
    <property type="entry name" value="SBP"/>
</dbReference>
<dbReference type="GO" id="GO:0015144">
    <property type="term" value="F:carbohydrate transmembrane transporter activity"/>
    <property type="evidence" value="ECO:0007669"/>
    <property type="project" value="InterPro"/>
</dbReference>
<dbReference type="SUPFAM" id="SSF53850">
    <property type="entry name" value="Periplasmic binding protein-like II"/>
    <property type="match status" value="1"/>
</dbReference>
<dbReference type="PROSITE" id="PS51257">
    <property type="entry name" value="PROKAR_LIPOPROTEIN"/>
    <property type="match status" value="1"/>
</dbReference>
<feature type="signal peptide" evidence="5">
    <location>
        <begin position="1"/>
        <end position="19"/>
    </location>
</feature>
<dbReference type="Gene3D" id="3.40.190.10">
    <property type="entry name" value="Periplasmic binding protein-like II"/>
    <property type="match status" value="2"/>
</dbReference>
<name>A0A3N4YKQ5_9MICO</name>
<dbReference type="Proteomes" id="UP000280501">
    <property type="component" value="Unassembled WGS sequence"/>
</dbReference>
<dbReference type="GO" id="GO:0055052">
    <property type="term" value="C:ATP-binding cassette (ABC) transporter complex, substrate-binding subunit-containing"/>
    <property type="evidence" value="ECO:0007669"/>
    <property type="project" value="TreeGrafter"/>
</dbReference>
<evidence type="ECO:0000256" key="1">
    <source>
        <dbReference type="ARBA" id="ARBA00008520"/>
    </source>
</evidence>
<dbReference type="GO" id="GO:1901982">
    <property type="term" value="F:maltose binding"/>
    <property type="evidence" value="ECO:0007669"/>
    <property type="project" value="TreeGrafter"/>
</dbReference>
<evidence type="ECO:0000313" key="7">
    <source>
        <dbReference type="Proteomes" id="UP000280501"/>
    </source>
</evidence>
<keyword evidence="4 5" id="KW-0732">Signal</keyword>
<dbReference type="AlphaFoldDB" id="A0A3N4YKQ5"/>
<proteinExistence type="inferred from homology"/>
<dbReference type="Pfam" id="PF13416">
    <property type="entry name" value="SBP_bac_8"/>
    <property type="match status" value="1"/>
</dbReference>
<evidence type="ECO:0000256" key="4">
    <source>
        <dbReference type="ARBA" id="ARBA00022729"/>
    </source>
</evidence>
<feature type="chain" id="PRO_5038633295" evidence="5">
    <location>
        <begin position="20"/>
        <end position="408"/>
    </location>
</feature>
<dbReference type="InterPro" id="IPR006060">
    <property type="entry name" value="Maltose/Cyclodextrin-bd"/>
</dbReference>
<dbReference type="CDD" id="cd13586">
    <property type="entry name" value="PBP2_Maltose_binding_like"/>
    <property type="match status" value="1"/>
</dbReference>
<evidence type="ECO:0000313" key="6">
    <source>
        <dbReference type="EMBL" id="RPF20667.1"/>
    </source>
</evidence>
<comment type="similarity">
    <text evidence="1">Belongs to the bacterial solute-binding protein 1 family.</text>
</comment>
<comment type="caution">
    <text evidence="6">The sequence shown here is derived from an EMBL/GenBank/DDBJ whole genome shotgun (WGS) entry which is preliminary data.</text>
</comment>
<accession>A0A3N4YKQ5</accession>
<dbReference type="PANTHER" id="PTHR30061:SF50">
    <property type="entry name" value="MALTOSE_MALTODEXTRIN-BINDING PERIPLASMIC PROTEIN"/>
    <property type="match status" value="1"/>
</dbReference>
<dbReference type="OrthoDB" id="9766758at2"/>
<reference evidence="6 7" key="1">
    <citation type="submission" date="2018-11" db="EMBL/GenBank/DDBJ databases">
        <title>Sequencing the genomes of 1000 actinobacteria strains.</title>
        <authorList>
            <person name="Klenk H.-P."/>
        </authorList>
    </citation>
    <scope>NUCLEOTIDE SEQUENCE [LARGE SCALE GENOMIC DNA]</scope>
    <source>
        <strain evidence="6 7">DSM 15700</strain>
    </source>
</reference>
<dbReference type="EMBL" id="RKQZ01000001">
    <property type="protein sequence ID" value="RPF20667.1"/>
    <property type="molecule type" value="Genomic_DNA"/>
</dbReference>
<dbReference type="GO" id="GO:0015768">
    <property type="term" value="P:maltose transport"/>
    <property type="evidence" value="ECO:0007669"/>
    <property type="project" value="TreeGrafter"/>
</dbReference>
<dbReference type="GO" id="GO:0042956">
    <property type="term" value="P:maltodextrin transmembrane transport"/>
    <property type="evidence" value="ECO:0007669"/>
    <property type="project" value="TreeGrafter"/>
</dbReference>
<evidence type="ECO:0000256" key="5">
    <source>
        <dbReference type="SAM" id="SignalP"/>
    </source>
</evidence>
<keyword evidence="2" id="KW-0813">Transport</keyword>
<dbReference type="PANTHER" id="PTHR30061">
    <property type="entry name" value="MALTOSE-BINDING PERIPLASMIC PROTEIN"/>
    <property type="match status" value="1"/>
</dbReference>
<evidence type="ECO:0000256" key="2">
    <source>
        <dbReference type="ARBA" id="ARBA00022448"/>
    </source>
</evidence>
<dbReference type="RefSeq" id="WP_123813805.1">
    <property type="nucleotide sequence ID" value="NZ_RKQZ01000001.1"/>
</dbReference>
<organism evidence="6 7">
    <name type="scientific">Myceligenerans xiligouense</name>
    <dbReference type="NCBI Taxonomy" id="253184"/>
    <lineage>
        <taxon>Bacteria</taxon>
        <taxon>Bacillati</taxon>
        <taxon>Actinomycetota</taxon>
        <taxon>Actinomycetes</taxon>
        <taxon>Micrococcales</taxon>
        <taxon>Promicromonosporaceae</taxon>
        <taxon>Myceligenerans</taxon>
    </lineage>
</organism>
<keyword evidence="7" id="KW-1185">Reference proteome</keyword>
<evidence type="ECO:0000256" key="3">
    <source>
        <dbReference type="ARBA" id="ARBA00022597"/>
    </source>
</evidence>